<comment type="catalytic activity">
    <reaction evidence="6">
        <text>dCMP + ATP = dCDP + ADP</text>
        <dbReference type="Rhea" id="RHEA:25094"/>
        <dbReference type="ChEBI" id="CHEBI:30616"/>
        <dbReference type="ChEBI" id="CHEBI:57566"/>
        <dbReference type="ChEBI" id="CHEBI:58593"/>
        <dbReference type="ChEBI" id="CHEBI:456216"/>
        <dbReference type="EC" id="2.7.4.25"/>
    </reaction>
</comment>
<comment type="caution">
    <text evidence="9">The sequence shown here is derived from an EMBL/GenBank/DDBJ whole genome shotgun (WGS) entry which is preliminary data.</text>
</comment>
<reference evidence="9 10" key="1">
    <citation type="journal article" date="2018" name="MBio">
        <title>Comparative Genomics Reveals the Core Gene Toolbox for the Fungus-Insect Symbiosis.</title>
        <authorList>
            <person name="Wang Y."/>
            <person name="Stata M."/>
            <person name="Wang W."/>
            <person name="Stajich J.E."/>
            <person name="White M.M."/>
            <person name="Moncalvo J.M."/>
        </authorList>
    </citation>
    <scope>NUCLEOTIDE SEQUENCE [LARGE SCALE GENOMIC DNA]</scope>
    <source>
        <strain evidence="9 10">SWE-8-4</strain>
    </source>
</reference>
<keyword evidence="5" id="KW-0067">ATP-binding</keyword>
<evidence type="ECO:0000256" key="2">
    <source>
        <dbReference type="ARBA" id="ARBA00022679"/>
    </source>
</evidence>
<dbReference type="EC" id="2.7.4.25" evidence="1"/>
<evidence type="ECO:0000256" key="3">
    <source>
        <dbReference type="ARBA" id="ARBA00022741"/>
    </source>
</evidence>
<dbReference type="Gene3D" id="3.40.50.300">
    <property type="entry name" value="P-loop containing nucleotide triphosphate hydrolases"/>
    <property type="match status" value="1"/>
</dbReference>
<keyword evidence="2" id="KW-0808">Transferase</keyword>
<name>A0A2T9YPP0_9FUNG</name>
<keyword evidence="4" id="KW-0418">Kinase</keyword>
<dbReference type="GO" id="GO:0036431">
    <property type="term" value="F:dCMP kinase activity"/>
    <property type="evidence" value="ECO:0007669"/>
    <property type="project" value="InterPro"/>
</dbReference>
<evidence type="ECO:0000256" key="1">
    <source>
        <dbReference type="ARBA" id="ARBA00012906"/>
    </source>
</evidence>
<evidence type="ECO:0000256" key="4">
    <source>
        <dbReference type="ARBA" id="ARBA00022777"/>
    </source>
</evidence>
<dbReference type="InterPro" id="IPR011994">
    <property type="entry name" value="Cytidylate_kinase_dom"/>
</dbReference>
<accession>A0A2T9YPP0</accession>
<organism evidence="9 10">
    <name type="scientific">Smittium simulii</name>
    <dbReference type="NCBI Taxonomy" id="133385"/>
    <lineage>
        <taxon>Eukaryota</taxon>
        <taxon>Fungi</taxon>
        <taxon>Fungi incertae sedis</taxon>
        <taxon>Zoopagomycota</taxon>
        <taxon>Kickxellomycotina</taxon>
        <taxon>Harpellomycetes</taxon>
        <taxon>Harpellales</taxon>
        <taxon>Legeriomycetaceae</taxon>
        <taxon>Smittium</taxon>
    </lineage>
</organism>
<dbReference type="AlphaFoldDB" id="A0A2T9YPP0"/>
<dbReference type="OrthoDB" id="10263145at2759"/>
<gene>
    <name evidence="9" type="ORF">BB561_002664</name>
</gene>
<dbReference type="Proteomes" id="UP000245383">
    <property type="component" value="Unassembled WGS sequence"/>
</dbReference>
<keyword evidence="10" id="KW-1185">Reference proteome</keyword>
<evidence type="ECO:0000256" key="7">
    <source>
        <dbReference type="ARBA" id="ARBA00048478"/>
    </source>
</evidence>
<dbReference type="SUPFAM" id="SSF52540">
    <property type="entry name" value="P-loop containing nucleoside triphosphate hydrolases"/>
    <property type="match status" value="1"/>
</dbReference>
<feature type="domain" description="Cytidylate kinase" evidence="8">
    <location>
        <begin position="17"/>
        <end position="180"/>
    </location>
</feature>
<evidence type="ECO:0000313" key="9">
    <source>
        <dbReference type="EMBL" id="PVU94286.1"/>
    </source>
</evidence>
<comment type="catalytic activity">
    <reaction evidence="7">
        <text>CMP + ATP = CDP + ADP</text>
        <dbReference type="Rhea" id="RHEA:11600"/>
        <dbReference type="ChEBI" id="CHEBI:30616"/>
        <dbReference type="ChEBI" id="CHEBI:58069"/>
        <dbReference type="ChEBI" id="CHEBI:60377"/>
        <dbReference type="ChEBI" id="CHEBI:456216"/>
        <dbReference type="EC" id="2.7.4.25"/>
    </reaction>
</comment>
<dbReference type="Pfam" id="PF02224">
    <property type="entry name" value="Cytidylate_kin"/>
    <property type="match status" value="1"/>
</dbReference>
<proteinExistence type="predicted"/>
<dbReference type="GO" id="GO:0006139">
    <property type="term" value="P:nucleobase-containing compound metabolic process"/>
    <property type="evidence" value="ECO:0007669"/>
    <property type="project" value="InterPro"/>
</dbReference>
<dbReference type="CDD" id="cd02020">
    <property type="entry name" value="CMPK"/>
    <property type="match status" value="1"/>
</dbReference>
<protein>
    <recommendedName>
        <fullName evidence="1">(d)CMP kinase</fullName>
        <ecNumber evidence="1">2.7.4.25</ecNumber>
    </recommendedName>
</protein>
<dbReference type="InterPro" id="IPR027417">
    <property type="entry name" value="P-loop_NTPase"/>
</dbReference>
<dbReference type="EMBL" id="MBFR01000096">
    <property type="protein sequence ID" value="PVU94286.1"/>
    <property type="molecule type" value="Genomic_DNA"/>
</dbReference>
<dbReference type="STRING" id="133385.A0A2T9YPP0"/>
<evidence type="ECO:0000313" key="10">
    <source>
        <dbReference type="Proteomes" id="UP000245383"/>
    </source>
</evidence>
<evidence type="ECO:0000259" key="8">
    <source>
        <dbReference type="Pfam" id="PF02224"/>
    </source>
</evidence>
<evidence type="ECO:0000256" key="5">
    <source>
        <dbReference type="ARBA" id="ARBA00022840"/>
    </source>
</evidence>
<keyword evidence="3" id="KW-0547">Nucleotide-binding</keyword>
<evidence type="ECO:0000256" key="6">
    <source>
        <dbReference type="ARBA" id="ARBA00047615"/>
    </source>
</evidence>
<sequence length="188" mass="20308">MTPAGSLVPQGEKTKKGGTSIFLDGENVTNTLSALEISRGVRSIAKIAEIRAATVDKQRELLGGPTLFANTATSSVEGVIVEGRDIGTVVYPDANVKIYLEAEAEARGRRRFNELVAKNLNYDSKGGEITLQQIVTDIAQRDQDDFNRAHSPLVKARDAIAIDSSNLTIEQVINSIESLITVKLNKTL</sequence>
<dbReference type="GO" id="GO:0005524">
    <property type="term" value="F:ATP binding"/>
    <property type="evidence" value="ECO:0007669"/>
    <property type="project" value="UniProtKB-KW"/>
</dbReference>